<evidence type="ECO:0000313" key="6">
    <source>
        <dbReference type="Proteomes" id="UP001345013"/>
    </source>
</evidence>
<reference evidence="5 6" key="1">
    <citation type="submission" date="2023-08" db="EMBL/GenBank/DDBJ databases">
        <title>Black Yeasts Isolated from many extreme environments.</title>
        <authorList>
            <person name="Coleine C."/>
            <person name="Stajich J.E."/>
            <person name="Selbmann L."/>
        </authorList>
    </citation>
    <scope>NUCLEOTIDE SEQUENCE [LARGE SCALE GENOMIC DNA]</scope>
    <source>
        <strain evidence="5 6">CCFEE 5885</strain>
    </source>
</reference>
<dbReference type="SMART" id="SM00220">
    <property type="entry name" value="S_TKc"/>
    <property type="match status" value="1"/>
</dbReference>
<protein>
    <recommendedName>
        <fullName evidence="4">Protein kinase domain-containing protein</fullName>
    </recommendedName>
</protein>
<evidence type="ECO:0000313" key="5">
    <source>
        <dbReference type="EMBL" id="KAK5089245.1"/>
    </source>
</evidence>
<dbReference type="EMBL" id="JAVRRG010000082">
    <property type="protein sequence ID" value="KAK5089245.1"/>
    <property type="molecule type" value="Genomic_DNA"/>
</dbReference>
<dbReference type="PROSITE" id="PS00107">
    <property type="entry name" value="PROTEIN_KINASE_ATP"/>
    <property type="match status" value="1"/>
</dbReference>
<dbReference type="Gene3D" id="3.30.200.20">
    <property type="entry name" value="Phosphorylase Kinase, domain 1"/>
    <property type="match status" value="1"/>
</dbReference>
<dbReference type="PANTHER" id="PTHR24361">
    <property type="entry name" value="MITOGEN-ACTIVATED KINASE KINASE KINASE"/>
    <property type="match status" value="1"/>
</dbReference>
<evidence type="ECO:0000256" key="1">
    <source>
        <dbReference type="ARBA" id="ARBA00022741"/>
    </source>
</evidence>
<dbReference type="SUPFAM" id="SSF56112">
    <property type="entry name" value="Protein kinase-like (PK-like)"/>
    <property type="match status" value="1"/>
</dbReference>
<keyword evidence="6" id="KW-1185">Reference proteome</keyword>
<dbReference type="PROSITE" id="PS00108">
    <property type="entry name" value="PROTEIN_KINASE_ST"/>
    <property type="match status" value="1"/>
</dbReference>
<keyword evidence="1 3" id="KW-0547">Nucleotide-binding</keyword>
<dbReference type="InterPro" id="IPR011009">
    <property type="entry name" value="Kinase-like_dom_sf"/>
</dbReference>
<comment type="caution">
    <text evidence="5">The sequence shown here is derived from an EMBL/GenBank/DDBJ whole genome shotgun (WGS) entry which is preliminary data.</text>
</comment>
<dbReference type="CDD" id="cd00180">
    <property type="entry name" value="PKc"/>
    <property type="match status" value="1"/>
</dbReference>
<keyword evidence="2 3" id="KW-0067">ATP-binding</keyword>
<evidence type="ECO:0000256" key="3">
    <source>
        <dbReference type="PROSITE-ProRule" id="PRU10141"/>
    </source>
</evidence>
<dbReference type="InterPro" id="IPR000719">
    <property type="entry name" value="Prot_kinase_dom"/>
</dbReference>
<dbReference type="InterPro" id="IPR053235">
    <property type="entry name" value="Ser_Thr_kinase"/>
</dbReference>
<organism evidence="5 6">
    <name type="scientific">Lithohypha guttulata</name>
    <dbReference type="NCBI Taxonomy" id="1690604"/>
    <lineage>
        <taxon>Eukaryota</taxon>
        <taxon>Fungi</taxon>
        <taxon>Dikarya</taxon>
        <taxon>Ascomycota</taxon>
        <taxon>Pezizomycotina</taxon>
        <taxon>Eurotiomycetes</taxon>
        <taxon>Chaetothyriomycetidae</taxon>
        <taxon>Chaetothyriales</taxon>
        <taxon>Trichomeriaceae</taxon>
        <taxon>Lithohypha</taxon>
    </lineage>
</organism>
<feature type="binding site" evidence="3">
    <location>
        <position position="253"/>
    </location>
    <ligand>
        <name>ATP</name>
        <dbReference type="ChEBI" id="CHEBI:30616"/>
    </ligand>
</feature>
<sequence length="513" mass="58926">MSNAAGLSEVRNAWKIVLARLRTELKAVYPFEDTISTELDFRTTFETLPSELHNDNAEGNTAFFSRYHVQILFFVQTIDEAVGLESPESLRDVFWTTALAAIEAAFTQEFSFSDFKDVYKPLNKDLPLFSSDLSQFPNGLAVQKPLQRIFELYIRCYLELIRQLSTDAEEIDWDPVNDSILQASEPYKSFSSEWRVQFESAVEQQKRLVFNTPVGGHEDADTRFEVLKDLGQGSYGAVQAVREVSTGTVYARKSIPITITGSDEKHIEARVKNEVETMTKLRHNHIASINMHFRGVKYWSIIMSPVAEYDLRIFLEKKCVEAGYPRNAMRLLDSWFGCLISALAYTHREMVKHEDIKPNNILIKGEKVYLTDFGTAKDFEGLESTTADFAEQGTPVYWAPQPRPWGRAADVFALGCVFSEMLTVRQRKTLQDYRKFRFQPTADYGYAYKANLKRVRLWLTRQLPDIDARHPVAQLICEQTLNMLEADDGQRLEANRVRHNMRPEESLFCASCF</sequence>
<gene>
    <name evidence="5" type="ORF">LTR24_006389</name>
</gene>
<proteinExistence type="predicted"/>
<dbReference type="InterPro" id="IPR017441">
    <property type="entry name" value="Protein_kinase_ATP_BS"/>
</dbReference>
<dbReference type="Gene3D" id="1.10.510.10">
    <property type="entry name" value="Transferase(Phosphotransferase) domain 1"/>
    <property type="match status" value="1"/>
</dbReference>
<name>A0ABR0K650_9EURO</name>
<dbReference type="Proteomes" id="UP001345013">
    <property type="component" value="Unassembled WGS sequence"/>
</dbReference>
<accession>A0ABR0K650</accession>
<dbReference type="InterPro" id="IPR008271">
    <property type="entry name" value="Ser/Thr_kinase_AS"/>
</dbReference>
<dbReference type="Pfam" id="PF00069">
    <property type="entry name" value="Pkinase"/>
    <property type="match status" value="1"/>
</dbReference>
<dbReference type="PANTHER" id="PTHR24361:SF613">
    <property type="entry name" value="NUCLEAR RECEPTOR-BINDING PROTEIN-RELATED"/>
    <property type="match status" value="1"/>
</dbReference>
<evidence type="ECO:0000259" key="4">
    <source>
        <dbReference type="PROSITE" id="PS50011"/>
    </source>
</evidence>
<dbReference type="PROSITE" id="PS50011">
    <property type="entry name" value="PROTEIN_KINASE_DOM"/>
    <property type="match status" value="1"/>
</dbReference>
<feature type="domain" description="Protein kinase" evidence="4">
    <location>
        <begin position="224"/>
        <end position="508"/>
    </location>
</feature>
<evidence type="ECO:0000256" key="2">
    <source>
        <dbReference type="ARBA" id="ARBA00022840"/>
    </source>
</evidence>